<evidence type="ECO:0000256" key="6">
    <source>
        <dbReference type="ARBA" id="ARBA00023125"/>
    </source>
</evidence>
<dbReference type="InterPro" id="IPR011010">
    <property type="entry name" value="DNA_brk_join_enz"/>
</dbReference>
<organism evidence="11">
    <name type="scientific">marine sediment metagenome</name>
    <dbReference type="NCBI Taxonomy" id="412755"/>
    <lineage>
        <taxon>unclassified sequences</taxon>
        <taxon>metagenomes</taxon>
        <taxon>ecological metagenomes</taxon>
    </lineage>
</organism>
<evidence type="ECO:0000256" key="2">
    <source>
        <dbReference type="ARBA" id="ARBA00022490"/>
    </source>
</evidence>
<dbReference type="PANTHER" id="PTHR30349:SF41">
    <property type="entry name" value="INTEGRASE_RECOMBINASE PROTEIN MJ0367-RELATED"/>
    <property type="match status" value="1"/>
</dbReference>
<keyword evidence="2" id="KW-0963">Cytoplasm</keyword>
<keyword evidence="3" id="KW-0132">Cell division</keyword>
<evidence type="ECO:0000256" key="7">
    <source>
        <dbReference type="ARBA" id="ARBA00023172"/>
    </source>
</evidence>
<dbReference type="InterPro" id="IPR002104">
    <property type="entry name" value="Integrase_catalytic"/>
</dbReference>
<dbReference type="GO" id="GO:0051301">
    <property type="term" value="P:cell division"/>
    <property type="evidence" value="ECO:0007669"/>
    <property type="project" value="UniProtKB-KW"/>
</dbReference>
<accession>A0A0F9RGK8</accession>
<evidence type="ECO:0000259" key="9">
    <source>
        <dbReference type="PROSITE" id="PS51898"/>
    </source>
</evidence>
<gene>
    <name evidence="11" type="ORF">LCGC14_0648940</name>
</gene>
<dbReference type="InterPro" id="IPR010998">
    <property type="entry name" value="Integrase_recombinase_N"/>
</dbReference>
<dbReference type="PROSITE" id="PS51898">
    <property type="entry name" value="TYR_RECOMBINASE"/>
    <property type="match status" value="1"/>
</dbReference>
<reference evidence="11" key="1">
    <citation type="journal article" date="2015" name="Nature">
        <title>Complex archaea that bridge the gap between prokaryotes and eukaryotes.</title>
        <authorList>
            <person name="Spang A."/>
            <person name="Saw J.H."/>
            <person name="Jorgensen S.L."/>
            <person name="Zaremba-Niedzwiedzka K."/>
            <person name="Martijn J."/>
            <person name="Lind A.E."/>
            <person name="van Eijk R."/>
            <person name="Schleper C."/>
            <person name="Guy L."/>
            <person name="Ettema T.J."/>
        </authorList>
    </citation>
    <scope>NUCLEOTIDE SEQUENCE</scope>
</reference>
<comment type="subcellular location">
    <subcellularLocation>
        <location evidence="1">Cytoplasm</location>
    </subcellularLocation>
</comment>
<evidence type="ECO:0000259" key="10">
    <source>
        <dbReference type="PROSITE" id="PS51900"/>
    </source>
</evidence>
<name>A0A0F9RGK8_9ZZZZ</name>
<dbReference type="GO" id="GO:0007059">
    <property type="term" value="P:chromosome segregation"/>
    <property type="evidence" value="ECO:0007669"/>
    <property type="project" value="UniProtKB-KW"/>
</dbReference>
<keyword evidence="4" id="KW-0159">Chromosome partition</keyword>
<protein>
    <recommendedName>
        <fullName evidence="12">Tyrosine recombinase XerD</fullName>
    </recommendedName>
</protein>
<dbReference type="Gene3D" id="1.10.443.10">
    <property type="entry name" value="Intergrase catalytic core"/>
    <property type="match status" value="1"/>
</dbReference>
<dbReference type="EMBL" id="LAZR01001201">
    <property type="protein sequence ID" value="KKN48817.1"/>
    <property type="molecule type" value="Genomic_DNA"/>
</dbReference>
<dbReference type="SUPFAM" id="SSF56349">
    <property type="entry name" value="DNA breaking-rejoining enzymes"/>
    <property type="match status" value="1"/>
</dbReference>
<dbReference type="InterPro" id="IPR050090">
    <property type="entry name" value="Tyrosine_recombinase_XerCD"/>
</dbReference>
<sequence length="293" mass="33604">MNINIAENSFFEYLEVERKLSPHTLKAYRRDFEQFKLHVNAQKIIFDNIDHSTLREYIGHLHKKGLAKKSISRHISSLRAFFKFLQSNGLRKGDPTALLANSRIDKKLPVIFSPKDINGLLTMDEKGFFAVRNHTMLELLYATGIRVSELVGLDLERLDIKNRTIKVLGKGSKERLVPFHDRCKKTLIEYLRMRTSIAKKNECALFVSKSGRRLTTSLIRKMLKKQLLIHNLPSNLTPHGIRHAFATHLLENGAGLRAIQELLGHVDLSSTQVYTQLSRARLKKVHSNSHPRA</sequence>
<dbReference type="InterPro" id="IPR004107">
    <property type="entry name" value="Integrase_SAM-like_N"/>
</dbReference>
<evidence type="ECO:0000256" key="3">
    <source>
        <dbReference type="ARBA" id="ARBA00022618"/>
    </source>
</evidence>
<evidence type="ECO:0000313" key="11">
    <source>
        <dbReference type="EMBL" id="KKN48817.1"/>
    </source>
</evidence>
<dbReference type="NCBIfam" id="NF001399">
    <property type="entry name" value="PRK00283.1"/>
    <property type="match status" value="1"/>
</dbReference>
<dbReference type="InterPro" id="IPR044068">
    <property type="entry name" value="CB"/>
</dbReference>
<evidence type="ECO:0000256" key="4">
    <source>
        <dbReference type="ARBA" id="ARBA00022829"/>
    </source>
</evidence>
<dbReference type="InterPro" id="IPR013762">
    <property type="entry name" value="Integrase-like_cat_sf"/>
</dbReference>
<feature type="domain" description="Core-binding (CB)" evidence="10">
    <location>
        <begin position="1"/>
        <end position="86"/>
    </location>
</feature>
<dbReference type="Pfam" id="PF02899">
    <property type="entry name" value="Phage_int_SAM_1"/>
    <property type="match status" value="1"/>
</dbReference>
<dbReference type="HAMAP" id="MF_01808">
    <property type="entry name" value="Recomb_XerC_XerD"/>
    <property type="match status" value="1"/>
</dbReference>
<evidence type="ECO:0000256" key="5">
    <source>
        <dbReference type="ARBA" id="ARBA00022908"/>
    </source>
</evidence>
<evidence type="ECO:0008006" key="12">
    <source>
        <dbReference type="Google" id="ProtNLM"/>
    </source>
</evidence>
<comment type="caution">
    <text evidence="11">The sequence shown here is derived from an EMBL/GenBank/DDBJ whole genome shotgun (WGS) entry which is preliminary data.</text>
</comment>
<dbReference type="PROSITE" id="PS51900">
    <property type="entry name" value="CB"/>
    <property type="match status" value="1"/>
</dbReference>
<feature type="domain" description="Tyr recombinase" evidence="9">
    <location>
        <begin position="107"/>
        <end position="287"/>
    </location>
</feature>
<evidence type="ECO:0000256" key="8">
    <source>
        <dbReference type="ARBA" id="ARBA00023306"/>
    </source>
</evidence>
<dbReference type="GO" id="GO:0006310">
    <property type="term" value="P:DNA recombination"/>
    <property type="evidence" value="ECO:0007669"/>
    <property type="project" value="UniProtKB-KW"/>
</dbReference>
<keyword evidence="5" id="KW-0229">DNA integration</keyword>
<dbReference type="CDD" id="cd00798">
    <property type="entry name" value="INT_XerDC_C"/>
    <property type="match status" value="1"/>
</dbReference>
<keyword evidence="8" id="KW-0131">Cell cycle</keyword>
<keyword evidence="6" id="KW-0238">DNA-binding</keyword>
<dbReference type="AlphaFoldDB" id="A0A0F9RGK8"/>
<dbReference type="GO" id="GO:0005737">
    <property type="term" value="C:cytoplasm"/>
    <property type="evidence" value="ECO:0007669"/>
    <property type="project" value="UniProtKB-SubCell"/>
</dbReference>
<proteinExistence type="inferred from homology"/>
<keyword evidence="7" id="KW-0233">DNA recombination</keyword>
<evidence type="ECO:0000256" key="1">
    <source>
        <dbReference type="ARBA" id="ARBA00004496"/>
    </source>
</evidence>
<dbReference type="GO" id="GO:0015074">
    <property type="term" value="P:DNA integration"/>
    <property type="evidence" value="ECO:0007669"/>
    <property type="project" value="UniProtKB-KW"/>
</dbReference>
<dbReference type="GO" id="GO:0003677">
    <property type="term" value="F:DNA binding"/>
    <property type="evidence" value="ECO:0007669"/>
    <property type="project" value="UniProtKB-KW"/>
</dbReference>
<dbReference type="Gene3D" id="1.10.150.130">
    <property type="match status" value="1"/>
</dbReference>
<dbReference type="PANTHER" id="PTHR30349">
    <property type="entry name" value="PHAGE INTEGRASE-RELATED"/>
    <property type="match status" value="1"/>
</dbReference>
<dbReference type="Pfam" id="PF00589">
    <property type="entry name" value="Phage_integrase"/>
    <property type="match status" value="1"/>
</dbReference>
<dbReference type="InterPro" id="IPR023009">
    <property type="entry name" value="Tyrosine_recombinase_XerC/XerD"/>
</dbReference>